<dbReference type="Pfam" id="PF00731">
    <property type="entry name" value="AIRC"/>
    <property type="match status" value="1"/>
</dbReference>
<organism evidence="10 11">
    <name type="scientific">Plectus sambesii</name>
    <dbReference type="NCBI Taxonomy" id="2011161"/>
    <lineage>
        <taxon>Eukaryota</taxon>
        <taxon>Metazoa</taxon>
        <taxon>Ecdysozoa</taxon>
        <taxon>Nematoda</taxon>
        <taxon>Chromadorea</taxon>
        <taxon>Plectida</taxon>
        <taxon>Plectina</taxon>
        <taxon>Plectoidea</taxon>
        <taxon>Plectidae</taxon>
        <taxon>Plectus</taxon>
    </lineage>
</organism>
<comment type="pathway">
    <text evidence="1">Purine metabolism; IMP biosynthesis via de novo pathway; 5-amino-1-(5-phospho-D-ribosyl)imidazole-4-carboxamide from 5-amino-1-(5-phospho-D-ribosyl)imidazole-4-carboxylate: step 1/2.</text>
</comment>
<evidence type="ECO:0000256" key="3">
    <source>
        <dbReference type="ARBA" id="ARBA00011020"/>
    </source>
</evidence>
<dbReference type="InterPro" id="IPR028923">
    <property type="entry name" value="SAICAR_synt/ADE2_N"/>
</dbReference>
<dbReference type="PANTHER" id="PTHR43599">
    <property type="entry name" value="MULTIFUNCTIONAL PROTEIN ADE2"/>
    <property type="match status" value="1"/>
</dbReference>
<evidence type="ECO:0000256" key="4">
    <source>
        <dbReference type="ARBA" id="ARBA00022598"/>
    </source>
</evidence>
<comment type="similarity">
    <text evidence="3">In the N-terminal section; belongs to the SAICAR synthetase family.</text>
</comment>
<dbReference type="InterPro" id="IPR000031">
    <property type="entry name" value="PurE_dom"/>
</dbReference>
<dbReference type="SUPFAM" id="SSF52255">
    <property type="entry name" value="N5-CAIR mutase (phosphoribosylaminoimidazole carboxylase, PurE)"/>
    <property type="match status" value="1"/>
</dbReference>
<keyword evidence="10" id="KW-1185">Reference proteome</keyword>
<keyword evidence="4" id="KW-0436">Ligase</keyword>
<evidence type="ECO:0000259" key="9">
    <source>
        <dbReference type="SMART" id="SM01001"/>
    </source>
</evidence>
<keyword evidence="5" id="KW-0547">Nucleotide-binding</keyword>
<evidence type="ECO:0000256" key="1">
    <source>
        <dbReference type="ARBA" id="ARBA00004672"/>
    </source>
</evidence>
<sequence>MIPLEWVARRVATGSFLKRNPGVQEGYWFDPAKLEIFYKDDENNDPQWSEEQVIAQGITASGVTVKRPEVDLMKRVTVLVFEALEKAWDLKQCALIDMKVEFGVTAEGELVLADVIDNDSWRVWPAGDKRLQLDKQFYRDLDAVTDDALTKLKENYAKVAGIVKSFTTPVKGRAVILMGSKADNAYATAIQDACSNLGVPAIKRVSSAHKTTDTTLDIIAQYKSDRVPTVFIAVAGRSNGLGPVTAGNTTFPVINAPPLNDTWSSQDIWSSLRMPSGLGCTTVIGAEEAALAAAKILSLVDHMIFGRLLVQQLKSFVTVMKADAAMEKDNDLKIVSPFARKYSVANLNGH</sequence>
<dbReference type="PROSITE" id="PS01057">
    <property type="entry name" value="SAICAR_SYNTHETASE_1"/>
    <property type="match status" value="1"/>
</dbReference>
<evidence type="ECO:0000256" key="6">
    <source>
        <dbReference type="ARBA" id="ARBA00022755"/>
    </source>
</evidence>
<dbReference type="GO" id="GO:0006189">
    <property type="term" value="P:'de novo' IMP biosynthetic process"/>
    <property type="evidence" value="ECO:0007669"/>
    <property type="project" value="InterPro"/>
</dbReference>
<dbReference type="GO" id="GO:0005524">
    <property type="term" value="F:ATP binding"/>
    <property type="evidence" value="ECO:0007669"/>
    <property type="project" value="UniProtKB-KW"/>
</dbReference>
<comment type="pathway">
    <text evidence="2">Purine metabolism; IMP biosynthesis via de novo pathway; 5-amino-1-(5-phospho-D-ribosyl)imidazole-4-carboxylate from 5-amino-1-(5-phospho-D-ribosyl)imidazole (carboxylase route): step 1/1.</text>
</comment>
<protein>
    <submittedName>
        <fullName evidence="11">PurE domain-containing protein</fullName>
    </submittedName>
</protein>
<dbReference type="SUPFAM" id="SSF56104">
    <property type="entry name" value="SAICAR synthase-like"/>
    <property type="match status" value="1"/>
</dbReference>
<dbReference type="InterPro" id="IPR050089">
    <property type="entry name" value="SAICAR_synthetase"/>
</dbReference>
<dbReference type="WBParaSite" id="PSAMB.scaffold4912size13173.g25446.t1">
    <property type="protein sequence ID" value="PSAMB.scaffold4912size13173.g25446.t1"/>
    <property type="gene ID" value="PSAMB.scaffold4912size13173.g25446"/>
</dbReference>
<keyword evidence="8" id="KW-0511">Multifunctional enzyme</keyword>
<evidence type="ECO:0000256" key="8">
    <source>
        <dbReference type="ARBA" id="ARBA00023268"/>
    </source>
</evidence>
<dbReference type="Gene3D" id="3.30.470.20">
    <property type="entry name" value="ATP-grasp fold, B domain"/>
    <property type="match status" value="1"/>
</dbReference>
<dbReference type="Proteomes" id="UP000887566">
    <property type="component" value="Unplaced"/>
</dbReference>
<evidence type="ECO:0000313" key="10">
    <source>
        <dbReference type="Proteomes" id="UP000887566"/>
    </source>
</evidence>
<reference evidence="11" key="1">
    <citation type="submission" date="2022-11" db="UniProtKB">
        <authorList>
            <consortium name="WormBaseParasite"/>
        </authorList>
    </citation>
    <scope>IDENTIFICATION</scope>
</reference>
<dbReference type="FunFam" id="3.30.470.20:FF:000020">
    <property type="entry name" value="Probable multifunctional protein ADE2"/>
    <property type="match status" value="1"/>
</dbReference>
<keyword evidence="7" id="KW-0067">ATP-binding</keyword>
<evidence type="ECO:0000256" key="2">
    <source>
        <dbReference type="ARBA" id="ARBA00004747"/>
    </source>
</evidence>
<dbReference type="SMART" id="SM01001">
    <property type="entry name" value="AIRC"/>
    <property type="match status" value="1"/>
</dbReference>
<name>A0A914WQU2_9BILA</name>
<dbReference type="InterPro" id="IPR018236">
    <property type="entry name" value="SAICAR_synthetase_CS"/>
</dbReference>
<keyword evidence="6" id="KW-0658">Purine biosynthesis</keyword>
<feature type="domain" description="PurE" evidence="9">
    <location>
        <begin position="172"/>
        <end position="319"/>
    </location>
</feature>
<evidence type="ECO:0000256" key="7">
    <source>
        <dbReference type="ARBA" id="ARBA00022840"/>
    </source>
</evidence>
<dbReference type="PANTHER" id="PTHR43599:SF3">
    <property type="entry name" value="SI:DKEY-6E2.2"/>
    <property type="match status" value="1"/>
</dbReference>
<evidence type="ECO:0000256" key="5">
    <source>
        <dbReference type="ARBA" id="ARBA00022741"/>
    </source>
</evidence>
<dbReference type="GO" id="GO:0005829">
    <property type="term" value="C:cytosol"/>
    <property type="evidence" value="ECO:0007669"/>
    <property type="project" value="TreeGrafter"/>
</dbReference>
<dbReference type="Pfam" id="PF01259">
    <property type="entry name" value="SAICAR_synt"/>
    <property type="match status" value="1"/>
</dbReference>
<evidence type="ECO:0000313" key="11">
    <source>
        <dbReference type="WBParaSite" id="PSAMB.scaffold4912size13173.g25446.t1"/>
    </source>
</evidence>
<proteinExistence type="inferred from homology"/>
<dbReference type="GO" id="GO:0004639">
    <property type="term" value="F:phosphoribosylaminoimidazolesuccinocarboxamide synthase activity"/>
    <property type="evidence" value="ECO:0007669"/>
    <property type="project" value="InterPro"/>
</dbReference>
<accession>A0A914WQU2</accession>
<dbReference type="Gene3D" id="3.40.50.1970">
    <property type="match status" value="1"/>
</dbReference>
<dbReference type="AlphaFoldDB" id="A0A914WQU2"/>